<dbReference type="RefSeq" id="XP_068362259.1">
    <property type="nucleotide sequence ID" value="XM_068502381.1"/>
</dbReference>
<gene>
    <name evidence="2" type="ORF">TRFO_22132</name>
</gene>
<dbReference type="AlphaFoldDB" id="A0A1J4KD31"/>
<keyword evidence="1" id="KW-0175">Coiled coil</keyword>
<accession>A0A1J4KD31</accession>
<dbReference type="EMBL" id="MLAK01000648">
    <property type="protein sequence ID" value="OHT09123.1"/>
    <property type="molecule type" value="Genomic_DNA"/>
</dbReference>
<organism evidence="2 3">
    <name type="scientific">Tritrichomonas foetus</name>
    <dbReference type="NCBI Taxonomy" id="1144522"/>
    <lineage>
        <taxon>Eukaryota</taxon>
        <taxon>Metamonada</taxon>
        <taxon>Parabasalia</taxon>
        <taxon>Tritrichomonadida</taxon>
        <taxon>Tritrichomonadidae</taxon>
        <taxon>Tritrichomonas</taxon>
    </lineage>
</organism>
<comment type="caution">
    <text evidence="2">The sequence shown here is derived from an EMBL/GenBank/DDBJ whole genome shotgun (WGS) entry which is preliminary data.</text>
</comment>
<feature type="coiled-coil region" evidence="1">
    <location>
        <begin position="371"/>
        <end position="405"/>
    </location>
</feature>
<evidence type="ECO:0000313" key="2">
    <source>
        <dbReference type="EMBL" id="OHT09123.1"/>
    </source>
</evidence>
<evidence type="ECO:0000313" key="3">
    <source>
        <dbReference type="Proteomes" id="UP000179807"/>
    </source>
</evidence>
<dbReference type="VEuPathDB" id="TrichDB:TRFO_22132"/>
<sequence>MCICSPYKLFKKMSIKLPLNGQKNMELHYRRFKDLRNPISKKKGRIEPYDSSQLAEKFKKEFLVNIDKLEKEIQQVIDQNQSIIDHNRVEQDIIDARKMKLEDRMIALLSFNTVILLYSRFLDSRQMDAKGHLSDPLDDLDSLEAQIVNDENLIQELAAQLEQEDTNVLEASVKNEQNEFDDYSLKQTLRKHQLRFKKLEIERQLKELPKEPKLEQRKLYYINHSELPNDEAYYQKIAEHCALINYANLIQKEANLRKKHADIAIAEERYNKFFAEHNKMWRKKYDKLDELAENYHEISDLRVQIDAVLMDNAKLRFKSARQNDGMYPERREEAFIECLRQASERRLAEISQAKEKIDEMNVILRKRKRHAQKRDKNLDILQKQIDEATRQKDEYEAKVIGIENSVLQMQMKLKECQTLSDYAPPLEVFNEKGKTIPRLEEISKVLEIVAIDKTENQ</sequence>
<evidence type="ECO:0000256" key="1">
    <source>
        <dbReference type="SAM" id="Coils"/>
    </source>
</evidence>
<protein>
    <submittedName>
        <fullName evidence="2">Uncharacterized protein</fullName>
    </submittedName>
</protein>
<reference evidence="2" key="1">
    <citation type="submission" date="2016-10" db="EMBL/GenBank/DDBJ databases">
        <authorList>
            <person name="Benchimol M."/>
            <person name="Almeida L.G."/>
            <person name="Vasconcelos A.T."/>
            <person name="Perreira-Neves A."/>
            <person name="Rosa I.A."/>
            <person name="Tasca T."/>
            <person name="Bogo M.R."/>
            <person name="de Souza W."/>
        </authorList>
    </citation>
    <scope>NUCLEOTIDE SEQUENCE [LARGE SCALE GENOMIC DNA]</scope>
    <source>
        <strain evidence="2">K</strain>
    </source>
</reference>
<feature type="coiled-coil region" evidence="1">
    <location>
        <begin position="140"/>
        <end position="167"/>
    </location>
</feature>
<feature type="coiled-coil region" evidence="1">
    <location>
        <begin position="59"/>
        <end position="86"/>
    </location>
</feature>
<proteinExistence type="predicted"/>
<dbReference type="Proteomes" id="UP000179807">
    <property type="component" value="Unassembled WGS sequence"/>
</dbReference>
<keyword evidence="3" id="KW-1185">Reference proteome</keyword>
<dbReference type="GeneID" id="94837085"/>
<name>A0A1J4KD31_9EUKA</name>